<accession>A0A8J2Z7V9</accession>
<evidence type="ECO:0000313" key="6">
    <source>
        <dbReference type="EMBL" id="GGG18525.1"/>
    </source>
</evidence>
<comment type="similarity">
    <text evidence="1">Belongs to the peptidase S49 family.</text>
</comment>
<dbReference type="InterPro" id="IPR002142">
    <property type="entry name" value="Peptidase_S49"/>
</dbReference>
<feature type="domain" description="Peptidase S49" evidence="5">
    <location>
        <begin position="83"/>
        <end position="221"/>
    </location>
</feature>
<dbReference type="GO" id="GO:0008236">
    <property type="term" value="F:serine-type peptidase activity"/>
    <property type="evidence" value="ECO:0007669"/>
    <property type="project" value="UniProtKB-KW"/>
</dbReference>
<dbReference type="SUPFAM" id="SSF52096">
    <property type="entry name" value="ClpP/crotonase"/>
    <property type="match status" value="1"/>
</dbReference>
<dbReference type="PANTHER" id="PTHR42987:SF8">
    <property type="entry name" value="PROTEINASE"/>
    <property type="match status" value="1"/>
</dbReference>
<dbReference type="GO" id="GO:0006508">
    <property type="term" value="P:proteolysis"/>
    <property type="evidence" value="ECO:0007669"/>
    <property type="project" value="UniProtKB-KW"/>
</dbReference>
<evidence type="ECO:0000256" key="1">
    <source>
        <dbReference type="ARBA" id="ARBA00008683"/>
    </source>
</evidence>
<sequence>MAAILPLFGSRPRVALVRLHGLIAARPTPLVAGGLNIASVGPLLDRAFAIRRLAGVILAVNSPGGSAAQSSLIAGRIRRLAEEKNLPVIACVEDAAASGGYWLACAADEIVADPASILGSIGVISASFGLQEAIARLGIERRVRTAGTEKSFLDPFRPEDPRDRERLEELLQALHEEFKAWVRARRGPRLRAPEEQLFTGRFWTGRRAVELGLADRIGSAEGEAKRRFGEKARLIPVGARRAPWPWRLLPGVGAALAAGAGEALAAAIEERAAWARLGL</sequence>
<evidence type="ECO:0000256" key="3">
    <source>
        <dbReference type="ARBA" id="ARBA00022801"/>
    </source>
</evidence>
<keyword evidence="2 6" id="KW-0645">Protease</keyword>
<reference evidence="6 7" key="1">
    <citation type="journal article" date="2014" name="Int. J. Syst. Evol. Microbiol.">
        <title>Complete genome sequence of Corynebacterium casei LMG S-19264T (=DSM 44701T), isolated from a smear-ripened cheese.</title>
        <authorList>
            <consortium name="US DOE Joint Genome Institute (JGI-PGF)"/>
            <person name="Walter F."/>
            <person name="Albersmeier A."/>
            <person name="Kalinowski J."/>
            <person name="Ruckert C."/>
        </authorList>
    </citation>
    <scope>NUCLEOTIDE SEQUENCE [LARGE SCALE GENOMIC DNA]</scope>
    <source>
        <strain evidence="6 7">CGMCC 1.16330</strain>
    </source>
</reference>
<dbReference type="AlphaFoldDB" id="A0A8J2Z7V9"/>
<dbReference type="InterPro" id="IPR047272">
    <property type="entry name" value="S49_SppA_C"/>
</dbReference>
<keyword evidence="3" id="KW-0378">Hydrolase</keyword>
<organism evidence="6 7">
    <name type="scientific">Caldovatus sediminis</name>
    <dbReference type="NCBI Taxonomy" id="2041189"/>
    <lineage>
        <taxon>Bacteria</taxon>
        <taxon>Pseudomonadati</taxon>
        <taxon>Pseudomonadota</taxon>
        <taxon>Alphaproteobacteria</taxon>
        <taxon>Acetobacterales</taxon>
        <taxon>Roseomonadaceae</taxon>
        <taxon>Caldovatus</taxon>
    </lineage>
</organism>
<dbReference type="Pfam" id="PF01343">
    <property type="entry name" value="Peptidase_S49"/>
    <property type="match status" value="1"/>
</dbReference>
<dbReference type="Proteomes" id="UP000597507">
    <property type="component" value="Unassembled WGS sequence"/>
</dbReference>
<protein>
    <submittedName>
        <fullName evidence="6">Serine protease</fullName>
    </submittedName>
</protein>
<proteinExistence type="inferred from homology"/>
<evidence type="ECO:0000259" key="5">
    <source>
        <dbReference type="Pfam" id="PF01343"/>
    </source>
</evidence>
<dbReference type="Gene3D" id="3.90.226.10">
    <property type="entry name" value="2-enoyl-CoA Hydratase, Chain A, domain 1"/>
    <property type="match status" value="1"/>
</dbReference>
<evidence type="ECO:0000256" key="2">
    <source>
        <dbReference type="ARBA" id="ARBA00022670"/>
    </source>
</evidence>
<dbReference type="EMBL" id="BMKS01000001">
    <property type="protein sequence ID" value="GGG18525.1"/>
    <property type="molecule type" value="Genomic_DNA"/>
</dbReference>
<dbReference type="Gene3D" id="6.20.330.10">
    <property type="match status" value="1"/>
</dbReference>
<dbReference type="CDD" id="cd07023">
    <property type="entry name" value="S49_Sppa_N_C"/>
    <property type="match status" value="1"/>
</dbReference>
<dbReference type="PANTHER" id="PTHR42987">
    <property type="entry name" value="PEPTIDASE S49"/>
    <property type="match status" value="1"/>
</dbReference>
<dbReference type="RefSeq" id="WP_188897780.1">
    <property type="nucleotide sequence ID" value="NZ_BMKS01000001.1"/>
</dbReference>
<gene>
    <name evidence="6" type="primary">sohB</name>
    <name evidence="6" type="ORF">GCM10010964_03460</name>
</gene>
<evidence type="ECO:0000256" key="4">
    <source>
        <dbReference type="ARBA" id="ARBA00022825"/>
    </source>
</evidence>
<name>A0A8J2Z7V9_9PROT</name>
<evidence type="ECO:0000313" key="7">
    <source>
        <dbReference type="Proteomes" id="UP000597507"/>
    </source>
</evidence>
<comment type="caution">
    <text evidence="6">The sequence shown here is derived from an EMBL/GenBank/DDBJ whole genome shotgun (WGS) entry which is preliminary data.</text>
</comment>
<keyword evidence="7" id="KW-1185">Reference proteome</keyword>
<keyword evidence="4" id="KW-0720">Serine protease</keyword>
<dbReference type="InterPro" id="IPR029045">
    <property type="entry name" value="ClpP/crotonase-like_dom_sf"/>
</dbReference>